<evidence type="ECO:0000256" key="4">
    <source>
        <dbReference type="ARBA" id="ARBA00022475"/>
    </source>
</evidence>
<dbReference type="InterPro" id="IPR007690">
    <property type="entry name" value="T2SS_GspM"/>
</dbReference>
<dbReference type="Pfam" id="PF04612">
    <property type="entry name" value="T2SSM"/>
    <property type="match status" value="1"/>
</dbReference>
<comment type="similarity">
    <text evidence="2 10">Belongs to the GSP M family.</text>
</comment>
<evidence type="ECO:0000256" key="11">
    <source>
        <dbReference type="SAM" id="Phobius"/>
    </source>
</evidence>
<gene>
    <name evidence="12" type="primary">gspM</name>
    <name evidence="12" type="ORF">ACFOEE_20090</name>
</gene>
<evidence type="ECO:0000256" key="3">
    <source>
        <dbReference type="ARBA" id="ARBA00022448"/>
    </source>
</evidence>
<dbReference type="Proteomes" id="UP001595453">
    <property type="component" value="Unassembled WGS sequence"/>
</dbReference>
<keyword evidence="5 10" id="KW-0997">Cell inner membrane</keyword>
<evidence type="ECO:0000256" key="10">
    <source>
        <dbReference type="PIRNR" id="PIRNR006291"/>
    </source>
</evidence>
<protein>
    <recommendedName>
        <fullName evidence="10">Type II secretion system protein M</fullName>
        <shortName evidence="10">T2SS protein M</shortName>
    </recommendedName>
    <alternativeName>
        <fullName evidence="10">General secretion pathway protein M</fullName>
    </alternativeName>
</protein>
<evidence type="ECO:0000256" key="8">
    <source>
        <dbReference type="ARBA" id="ARBA00022989"/>
    </source>
</evidence>
<keyword evidence="3 10" id="KW-0813">Transport</keyword>
<proteinExistence type="inferred from homology"/>
<keyword evidence="9 10" id="KW-0472">Membrane</keyword>
<keyword evidence="7 10" id="KW-0653">Protein transport</keyword>
<dbReference type="RefSeq" id="WP_377128809.1">
    <property type="nucleotide sequence ID" value="NZ_JBHRSD010000048.1"/>
</dbReference>
<keyword evidence="4 10" id="KW-1003">Cell membrane</keyword>
<accession>A0ABV7CQ71</accession>
<feature type="transmembrane region" description="Helical" evidence="11">
    <location>
        <begin position="20"/>
        <end position="37"/>
    </location>
</feature>
<evidence type="ECO:0000256" key="7">
    <source>
        <dbReference type="ARBA" id="ARBA00022927"/>
    </source>
</evidence>
<evidence type="ECO:0000256" key="6">
    <source>
        <dbReference type="ARBA" id="ARBA00022692"/>
    </source>
</evidence>
<keyword evidence="8 11" id="KW-1133">Transmembrane helix</keyword>
<reference evidence="13" key="1">
    <citation type="journal article" date="2019" name="Int. J. Syst. Evol. Microbiol.">
        <title>The Global Catalogue of Microorganisms (GCM) 10K type strain sequencing project: providing services to taxonomists for standard genome sequencing and annotation.</title>
        <authorList>
            <consortium name="The Broad Institute Genomics Platform"/>
            <consortium name="The Broad Institute Genome Sequencing Center for Infectious Disease"/>
            <person name="Wu L."/>
            <person name="Ma J."/>
        </authorList>
    </citation>
    <scope>NUCLEOTIDE SEQUENCE [LARGE SCALE GENOMIC DNA]</scope>
    <source>
        <strain evidence="13">KCTC 42730</strain>
    </source>
</reference>
<comment type="caution">
    <text evidence="12">The sequence shown here is derived from an EMBL/GenBank/DDBJ whole genome shotgun (WGS) entry which is preliminary data.</text>
</comment>
<comment type="subcellular location">
    <subcellularLocation>
        <location evidence="1">Cell inner membrane</location>
        <topology evidence="1">Single-pass membrane protein</topology>
    </subcellularLocation>
</comment>
<evidence type="ECO:0000256" key="1">
    <source>
        <dbReference type="ARBA" id="ARBA00004377"/>
    </source>
</evidence>
<dbReference type="EMBL" id="JBHRSD010000048">
    <property type="protein sequence ID" value="MFC3034812.1"/>
    <property type="molecule type" value="Genomic_DNA"/>
</dbReference>
<dbReference type="PIRSF" id="PIRSF006291">
    <property type="entry name" value="GspM"/>
    <property type="match status" value="1"/>
</dbReference>
<dbReference type="SUPFAM" id="SSF103054">
    <property type="entry name" value="General secretion pathway protein M, EpsM"/>
    <property type="match status" value="1"/>
</dbReference>
<keyword evidence="13" id="KW-1185">Reference proteome</keyword>
<evidence type="ECO:0000256" key="5">
    <source>
        <dbReference type="ARBA" id="ARBA00022519"/>
    </source>
</evidence>
<organism evidence="12 13">
    <name type="scientific">Pseudoalteromonas fenneropenaei</name>
    <dbReference type="NCBI Taxonomy" id="1737459"/>
    <lineage>
        <taxon>Bacteria</taxon>
        <taxon>Pseudomonadati</taxon>
        <taxon>Pseudomonadota</taxon>
        <taxon>Gammaproteobacteria</taxon>
        <taxon>Alteromonadales</taxon>
        <taxon>Pseudoalteromonadaceae</taxon>
        <taxon>Pseudoalteromonas</taxon>
    </lineage>
</organism>
<evidence type="ECO:0000256" key="2">
    <source>
        <dbReference type="ARBA" id="ARBA00010637"/>
    </source>
</evidence>
<evidence type="ECO:0000313" key="13">
    <source>
        <dbReference type="Proteomes" id="UP001595453"/>
    </source>
</evidence>
<dbReference type="InterPro" id="IPR023229">
    <property type="entry name" value="T2SS_M_periplasmic_sf"/>
</dbReference>
<evidence type="ECO:0000313" key="12">
    <source>
        <dbReference type="EMBL" id="MFC3034812.1"/>
    </source>
</evidence>
<name>A0ABV7CQ71_9GAMM</name>
<dbReference type="Gene3D" id="3.30.1360.100">
    <property type="entry name" value="General secretion pathway protein M, EpsM"/>
    <property type="match status" value="1"/>
</dbReference>
<evidence type="ECO:0000256" key="9">
    <source>
        <dbReference type="ARBA" id="ARBA00023136"/>
    </source>
</evidence>
<keyword evidence="6 11" id="KW-0812">Transmembrane</keyword>
<sequence>MKDKVLAYWRGLKDQEQRLLLVAGGVFVIFVLYMGVVKPLQDGIKNAQKELQQQTELLAWVQESVVKLKASTPKQAQSNQSLSQVVNSTRGRYNINIAKMQPSDNALRLTIDSVEFNRLVSWIDELVSRHGVKIESLDLAQDSQPGYVRVSRLVLEN</sequence>
<comment type="function">
    <text evidence="10">Inner membrane component of the type II secretion system required for the energy-dependent secretion of extracellular factors such as proteases and toxins from the periplasm.</text>
</comment>